<dbReference type="Proteomes" id="UP000682005">
    <property type="component" value="Chromosome 2"/>
</dbReference>
<dbReference type="EMBL" id="CP072369">
    <property type="protein sequence ID" value="QUB85864.1"/>
    <property type="molecule type" value="Genomic_DNA"/>
</dbReference>
<dbReference type="AlphaFoldDB" id="A0A0K1NMH6"/>
<sequence>MFKIDKKDARLIISDIKDWQAKYVNIENLPLEFYLKYKKILSSYKKTGKSKKEVLSFFSKIAEDNQDNREFVYEIVDLIEGYCRPDFRVW</sequence>
<keyword evidence="4" id="KW-1185">Reference proteome</keyword>
<accession>A0A0K1NMH6</accession>
<reference evidence="1 3" key="1">
    <citation type="submission" date="2015-07" db="EMBL/GenBank/DDBJ databases">
        <authorList>
            <person name="Noorani M."/>
        </authorList>
    </citation>
    <scope>NUCLEOTIDE SEQUENCE [LARGE SCALE GENOMIC DNA]</scope>
    <source>
        <strain evidence="1 3">W1435</strain>
    </source>
</reference>
<dbReference type="EMBL" id="CP012075">
    <property type="protein sequence ID" value="AKU70245.1"/>
    <property type="molecule type" value="Genomic_DNA"/>
</dbReference>
<organism evidence="1 3">
    <name type="scientific">Prevotella fusca JCM 17724</name>
    <dbReference type="NCBI Taxonomy" id="1236517"/>
    <lineage>
        <taxon>Bacteria</taxon>
        <taxon>Pseudomonadati</taxon>
        <taxon>Bacteroidota</taxon>
        <taxon>Bacteroidia</taxon>
        <taxon>Bacteroidales</taxon>
        <taxon>Prevotellaceae</taxon>
        <taxon>Prevotella</taxon>
    </lineage>
</organism>
<dbReference type="OrthoDB" id="1081952at2"/>
<dbReference type="RefSeq" id="WP_025079099.1">
    <property type="nucleotide sequence ID" value="NZ_BAKO01000041.1"/>
</dbReference>
<evidence type="ECO:0000313" key="3">
    <source>
        <dbReference type="Proteomes" id="UP000060345"/>
    </source>
</evidence>
<reference evidence="2 4" key="2">
    <citation type="submission" date="2021-03" db="EMBL/GenBank/DDBJ databases">
        <title>Human Oral Microbial Genomes.</title>
        <authorList>
            <person name="Johnston C.D."/>
            <person name="Chen T."/>
            <person name="Dewhirst F.E."/>
        </authorList>
    </citation>
    <scope>NUCLEOTIDE SEQUENCE [LARGE SCALE GENOMIC DNA]</scope>
    <source>
        <strain evidence="2 4">W1435</strain>
    </source>
</reference>
<evidence type="ECO:0000313" key="4">
    <source>
        <dbReference type="Proteomes" id="UP000682005"/>
    </source>
</evidence>
<protein>
    <submittedName>
        <fullName evidence="1">Uncharacterized protein</fullName>
    </submittedName>
</protein>
<dbReference type="KEGG" id="pfus:ADJ77_10655"/>
<proteinExistence type="predicted"/>
<evidence type="ECO:0000313" key="1">
    <source>
        <dbReference type="EMBL" id="AKU70245.1"/>
    </source>
</evidence>
<evidence type="ECO:0000313" key="2">
    <source>
        <dbReference type="EMBL" id="QUB85864.1"/>
    </source>
</evidence>
<name>A0A0K1NMH6_9BACT</name>
<dbReference type="Proteomes" id="UP000060345">
    <property type="component" value="Chromosome 2"/>
</dbReference>
<gene>
    <name evidence="1" type="ORF">ADJ77_10655</name>
    <name evidence="2" type="ORF">J5A51_00880</name>
</gene>